<reference evidence="1" key="2">
    <citation type="journal article" date="2015" name="Fish Shellfish Immunol.">
        <title>Early steps in the European eel (Anguilla anguilla)-Vibrio vulnificus interaction in the gills: Role of the RtxA13 toxin.</title>
        <authorList>
            <person name="Callol A."/>
            <person name="Pajuelo D."/>
            <person name="Ebbesson L."/>
            <person name="Teles M."/>
            <person name="MacKenzie S."/>
            <person name="Amaro C."/>
        </authorList>
    </citation>
    <scope>NUCLEOTIDE SEQUENCE</scope>
</reference>
<dbReference type="EMBL" id="GBXM01049215">
    <property type="protein sequence ID" value="JAH59362.1"/>
    <property type="molecule type" value="Transcribed_RNA"/>
</dbReference>
<reference evidence="1" key="1">
    <citation type="submission" date="2014-11" db="EMBL/GenBank/DDBJ databases">
        <authorList>
            <person name="Amaro Gonzalez C."/>
        </authorList>
    </citation>
    <scope>NUCLEOTIDE SEQUENCE</scope>
</reference>
<sequence length="21" mass="2534">MQLIYTAVCLKCCNFLCFSFW</sequence>
<accession>A0A0E9U0V9</accession>
<dbReference type="AlphaFoldDB" id="A0A0E9U0V9"/>
<proteinExistence type="predicted"/>
<name>A0A0E9U0V9_ANGAN</name>
<protein>
    <submittedName>
        <fullName evidence="1">Uncharacterized protein</fullName>
    </submittedName>
</protein>
<organism evidence="1">
    <name type="scientific">Anguilla anguilla</name>
    <name type="common">European freshwater eel</name>
    <name type="synonym">Muraena anguilla</name>
    <dbReference type="NCBI Taxonomy" id="7936"/>
    <lineage>
        <taxon>Eukaryota</taxon>
        <taxon>Metazoa</taxon>
        <taxon>Chordata</taxon>
        <taxon>Craniata</taxon>
        <taxon>Vertebrata</taxon>
        <taxon>Euteleostomi</taxon>
        <taxon>Actinopterygii</taxon>
        <taxon>Neopterygii</taxon>
        <taxon>Teleostei</taxon>
        <taxon>Anguilliformes</taxon>
        <taxon>Anguillidae</taxon>
        <taxon>Anguilla</taxon>
    </lineage>
</organism>
<evidence type="ECO:0000313" key="1">
    <source>
        <dbReference type="EMBL" id="JAH59362.1"/>
    </source>
</evidence>